<dbReference type="Proteomes" id="UP000231279">
    <property type="component" value="Unassembled WGS sequence"/>
</dbReference>
<dbReference type="AlphaFoldDB" id="A0A2G9GGX5"/>
<comment type="caution">
    <text evidence="1">The sequence shown here is derived from an EMBL/GenBank/DDBJ whole genome shotgun (WGS) entry which is preliminary data.</text>
</comment>
<dbReference type="OrthoDB" id="910618at2759"/>
<organism evidence="1 2">
    <name type="scientific">Handroanthus impetiginosus</name>
    <dbReference type="NCBI Taxonomy" id="429701"/>
    <lineage>
        <taxon>Eukaryota</taxon>
        <taxon>Viridiplantae</taxon>
        <taxon>Streptophyta</taxon>
        <taxon>Embryophyta</taxon>
        <taxon>Tracheophyta</taxon>
        <taxon>Spermatophyta</taxon>
        <taxon>Magnoliopsida</taxon>
        <taxon>eudicotyledons</taxon>
        <taxon>Gunneridae</taxon>
        <taxon>Pentapetalae</taxon>
        <taxon>asterids</taxon>
        <taxon>lamiids</taxon>
        <taxon>Lamiales</taxon>
        <taxon>Bignoniaceae</taxon>
        <taxon>Crescentiina</taxon>
        <taxon>Tabebuia alliance</taxon>
        <taxon>Handroanthus</taxon>
    </lineage>
</organism>
<evidence type="ECO:0000313" key="2">
    <source>
        <dbReference type="Proteomes" id="UP000231279"/>
    </source>
</evidence>
<protein>
    <submittedName>
        <fullName evidence="1">Uncharacterized protein</fullName>
    </submittedName>
</protein>
<dbReference type="EMBL" id="NKXS01005110">
    <property type="protein sequence ID" value="PIN04529.1"/>
    <property type="molecule type" value="Genomic_DNA"/>
</dbReference>
<name>A0A2G9GGX5_9LAMI</name>
<reference evidence="2" key="1">
    <citation type="journal article" date="2018" name="Gigascience">
        <title>Genome assembly of the Pink Ipe (Handroanthus impetiginosus, Bignoniaceae), a highly valued, ecologically keystone Neotropical timber forest tree.</title>
        <authorList>
            <person name="Silva-Junior O.B."/>
            <person name="Grattapaglia D."/>
            <person name="Novaes E."/>
            <person name="Collevatti R.G."/>
        </authorList>
    </citation>
    <scope>NUCLEOTIDE SEQUENCE [LARGE SCALE GENOMIC DNA]</scope>
    <source>
        <strain evidence="2">cv. UFG-1</strain>
    </source>
</reference>
<sequence>MKNFSMIVMLWQLKYCPIPPIPRDGPYGSGGQQDCLFKVLAQYPPPSMPRKIKCVNVGPNKSQCTAKIICP</sequence>
<gene>
    <name evidence="1" type="ORF">CDL12_22935</name>
</gene>
<accession>A0A2G9GGX5</accession>
<keyword evidence="2" id="KW-1185">Reference proteome</keyword>
<evidence type="ECO:0000313" key="1">
    <source>
        <dbReference type="EMBL" id="PIN04529.1"/>
    </source>
</evidence>
<proteinExistence type="predicted"/>